<dbReference type="PROSITE" id="PS00028">
    <property type="entry name" value="ZINC_FINGER_C2H2_1"/>
    <property type="match status" value="1"/>
</dbReference>
<dbReference type="PANTHER" id="PTHR23110:SF82">
    <property type="entry name" value="PROTEIN TRAMTRACK, ALPHA ISOFORM"/>
    <property type="match status" value="1"/>
</dbReference>
<feature type="compositionally biased region" description="Low complexity" evidence="6">
    <location>
        <begin position="403"/>
        <end position="430"/>
    </location>
</feature>
<evidence type="ECO:0000256" key="1">
    <source>
        <dbReference type="ARBA" id="ARBA00004123"/>
    </source>
</evidence>
<feature type="compositionally biased region" description="Basic and acidic residues" evidence="6">
    <location>
        <begin position="800"/>
        <end position="811"/>
    </location>
</feature>
<feature type="compositionally biased region" description="Low complexity" evidence="6">
    <location>
        <begin position="126"/>
        <end position="174"/>
    </location>
</feature>
<name>A0AAG5CXM3_ANOAO</name>
<keyword evidence="10" id="KW-1185">Reference proteome</keyword>
<keyword evidence="2" id="KW-0805">Transcription regulation</keyword>
<feature type="compositionally biased region" description="Low complexity" evidence="6">
    <location>
        <begin position="780"/>
        <end position="790"/>
    </location>
</feature>
<evidence type="ECO:0000259" key="8">
    <source>
        <dbReference type="PROSITE" id="PS50157"/>
    </source>
</evidence>
<dbReference type="PROSITE" id="PS50097">
    <property type="entry name" value="BTB"/>
    <property type="match status" value="1"/>
</dbReference>
<dbReference type="InterPro" id="IPR013087">
    <property type="entry name" value="Znf_C2H2_type"/>
</dbReference>
<dbReference type="GO" id="GO:0006357">
    <property type="term" value="P:regulation of transcription by RNA polymerase II"/>
    <property type="evidence" value="ECO:0007669"/>
    <property type="project" value="TreeGrafter"/>
</dbReference>
<dbReference type="Gene3D" id="3.30.710.10">
    <property type="entry name" value="Potassium Channel Kv1.1, Chain A"/>
    <property type="match status" value="1"/>
</dbReference>
<dbReference type="PROSITE" id="PS50157">
    <property type="entry name" value="ZINC_FINGER_C2H2_2"/>
    <property type="match status" value="1"/>
</dbReference>
<dbReference type="GO" id="GO:0061061">
    <property type="term" value="P:muscle structure development"/>
    <property type="evidence" value="ECO:0007669"/>
    <property type="project" value="UniProtKB-ARBA"/>
</dbReference>
<dbReference type="InterPro" id="IPR036236">
    <property type="entry name" value="Znf_C2H2_sf"/>
</dbReference>
<feature type="region of interest" description="Disordered" evidence="6">
    <location>
        <begin position="247"/>
        <end position="369"/>
    </location>
</feature>
<feature type="domain" description="BTB" evidence="7">
    <location>
        <begin position="31"/>
        <end position="96"/>
    </location>
</feature>
<protein>
    <recommendedName>
        <fullName evidence="11">BTB domain-containing protein</fullName>
    </recommendedName>
</protein>
<feature type="compositionally biased region" description="Low complexity" evidence="6">
    <location>
        <begin position="247"/>
        <end position="258"/>
    </location>
</feature>
<feature type="region of interest" description="Disordered" evidence="6">
    <location>
        <begin position="568"/>
        <end position="645"/>
    </location>
</feature>
<dbReference type="CDD" id="cd18315">
    <property type="entry name" value="BTB_POZ_BAB-like"/>
    <property type="match status" value="1"/>
</dbReference>
<dbReference type="InterPro" id="IPR000210">
    <property type="entry name" value="BTB/POZ_dom"/>
</dbReference>
<dbReference type="AlphaFoldDB" id="A0AAG5CXM3"/>
<dbReference type="Proteomes" id="UP000075880">
    <property type="component" value="Unassembled WGS sequence"/>
</dbReference>
<feature type="region of interest" description="Disordered" evidence="6">
    <location>
        <begin position="836"/>
        <end position="889"/>
    </location>
</feature>
<reference evidence="9" key="1">
    <citation type="submission" date="2024-04" db="UniProtKB">
        <authorList>
            <consortium name="EnsemblMetazoa"/>
        </authorList>
    </citation>
    <scope>IDENTIFICATION</scope>
    <source>
        <strain evidence="9">EBRO</strain>
    </source>
</reference>
<dbReference type="PANTHER" id="PTHR23110">
    <property type="entry name" value="BTB DOMAIN TRANSCRIPTION FACTOR"/>
    <property type="match status" value="1"/>
</dbReference>
<evidence type="ECO:0008006" key="11">
    <source>
        <dbReference type="Google" id="ProtNLM"/>
    </source>
</evidence>
<dbReference type="InterPro" id="IPR051095">
    <property type="entry name" value="Dros_DevTransReg"/>
</dbReference>
<evidence type="ECO:0000256" key="4">
    <source>
        <dbReference type="ARBA" id="ARBA00023242"/>
    </source>
</evidence>
<feature type="compositionally biased region" description="Low complexity" evidence="6">
    <location>
        <begin position="203"/>
        <end position="221"/>
    </location>
</feature>
<dbReference type="SUPFAM" id="SSF54695">
    <property type="entry name" value="POZ domain"/>
    <property type="match status" value="1"/>
</dbReference>
<dbReference type="InterPro" id="IPR011333">
    <property type="entry name" value="SKP1/BTB/POZ_sf"/>
</dbReference>
<dbReference type="SMART" id="SM00355">
    <property type="entry name" value="ZnF_C2H2"/>
    <property type="match status" value="2"/>
</dbReference>
<accession>A0AAG5CXM3</accession>
<dbReference type="GO" id="GO:0005634">
    <property type="term" value="C:nucleus"/>
    <property type="evidence" value="ECO:0007669"/>
    <property type="project" value="UniProtKB-SubCell"/>
</dbReference>
<evidence type="ECO:0000256" key="2">
    <source>
        <dbReference type="ARBA" id="ARBA00023015"/>
    </source>
</evidence>
<dbReference type="FunFam" id="3.30.710.10:FF:000091">
    <property type="entry name" value="Lola, isoform F"/>
    <property type="match status" value="1"/>
</dbReference>
<dbReference type="GO" id="GO:0008270">
    <property type="term" value="F:zinc ion binding"/>
    <property type="evidence" value="ECO:0007669"/>
    <property type="project" value="UniProtKB-KW"/>
</dbReference>
<dbReference type="GO" id="GO:0002009">
    <property type="term" value="P:morphogenesis of an epithelium"/>
    <property type="evidence" value="ECO:0007669"/>
    <property type="project" value="UniProtKB-ARBA"/>
</dbReference>
<feature type="compositionally biased region" description="Low complexity" evidence="6">
    <location>
        <begin position="443"/>
        <end position="454"/>
    </location>
</feature>
<feature type="region of interest" description="Disordered" evidence="6">
    <location>
        <begin position="774"/>
        <end position="811"/>
    </location>
</feature>
<proteinExistence type="predicted"/>
<dbReference type="GO" id="GO:0045466">
    <property type="term" value="P:R7 cell differentiation"/>
    <property type="evidence" value="ECO:0007669"/>
    <property type="project" value="UniProtKB-ARBA"/>
</dbReference>
<keyword evidence="5" id="KW-0863">Zinc-finger</keyword>
<feature type="region of interest" description="Disordered" evidence="6">
    <location>
        <begin position="400"/>
        <end position="459"/>
    </location>
</feature>
<feature type="compositionally biased region" description="Polar residues" evidence="6">
    <location>
        <begin position="864"/>
        <end position="880"/>
    </location>
</feature>
<feature type="compositionally biased region" description="Polar residues" evidence="6">
    <location>
        <begin position="259"/>
        <end position="273"/>
    </location>
</feature>
<dbReference type="Gene3D" id="3.30.160.60">
    <property type="entry name" value="Classic Zinc Finger"/>
    <property type="match status" value="1"/>
</dbReference>
<evidence type="ECO:0000256" key="5">
    <source>
        <dbReference type="PROSITE-ProRule" id="PRU00042"/>
    </source>
</evidence>
<dbReference type="Pfam" id="PF00651">
    <property type="entry name" value="BTB"/>
    <property type="match status" value="1"/>
</dbReference>
<feature type="compositionally biased region" description="Acidic residues" evidence="6">
    <location>
        <begin position="352"/>
        <end position="369"/>
    </location>
</feature>
<sequence>MSSQRFCLRWNNHQTNLLSVFDQLLHDETFIDVTLAVEGQHLKAHKMVLSACSPYFQQLFVNHPERHPIVILRDIPYKDMKCLLDFMYRGEVSVDQDRLAAFLRVAESLKIKGLTEVNDDKPSGPPSSSSSSSPSAGGGATASSAAGSTTQQSTGSGGHTTTTSSARGTHTTSSVANTQSAANSGGVSATAYTDDGRTSPALPTSIPTGTSPTTQSQQGAGNNTSQLKQLPPLIAASGIVTRSHSNSLLHQNSSSGSSTMLQTNPLLGSALSQQKRKRGRPRKLSGSDTGGEGEGFTGADEYDSSSMDMMDVKMGDGAGSGDEEGGQLRIVSSHTDEDEAGHHRRRAVTDEAIVDDEDPVDDGEDLVDDDELLDGDEQAEREEHGGATPSLLDDSMEIGTGEQQQQQQQQALTNNNNTNRNQKRQQQQNNVSKLRSASKRSKTVASSSSSTTASNLRNNENSMSGKLIFASHNQALSIFPIGNGNGQIGNASISDDEDSDDDIEFVLPKDEEDVLETLVRSGLAAPVTKETANDEPQSLLDRLDRKELTITERRCQYDVKGNSSVASNQIVPLGNGNGHGSGVLSPPSRGTDSCSEPEDMERLHPGSTATPVNGSDLVDRPNGIPSSLGSQKPLVRKRRTRKTISPDDPAEALTEMSVRGLNLFRYATVNDGLYECVECSKEGGQKTFKNKYSFQRHAFLYHEGQQRKVFPCPVCSKEFSRPDKMKNHWRMTHGVAAAATAALYEGKSEPVTTTQSFVPNQNVDLVQLHLQLQQHHRQLHQQPQQHHQQQNASDEEQQLQEEHDKRRQQEQDVLKIRQAVNAITLRQLQQIRFQQQQQQQQKEEPQPEERLSQPSQPLAELSQRKISNSNLEPSVPSQQLLVLGAMNGQ</sequence>
<dbReference type="GO" id="GO:0045165">
    <property type="term" value="P:cell fate commitment"/>
    <property type="evidence" value="ECO:0007669"/>
    <property type="project" value="UniProtKB-ARBA"/>
</dbReference>
<evidence type="ECO:0000259" key="7">
    <source>
        <dbReference type="PROSITE" id="PS50097"/>
    </source>
</evidence>
<keyword evidence="3" id="KW-0804">Transcription</keyword>
<keyword evidence="5" id="KW-0862">Zinc</keyword>
<dbReference type="GO" id="GO:0048477">
    <property type="term" value="P:oogenesis"/>
    <property type="evidence" value="ECO:0007669"/>
    <property type="project" value="UniProtKB-ARBA"/>
</dbReference>
<feature type="compositionally biased region" description="Basic and acidic residues" evidence="6">
    <location>
        <begin position="841"/>
        <end position="851"/>
    </location>
</feature>
<feature type="compositionally biased region" description="Polar residues" evidence="6">
    <location>
        <begin position="175"/>
        <end position="191"/>
    </location>
</feature>
<feature type="region of interest" description="Disordered" evidence="6">
    <location>
        <begin position="116"/>
        <end position="226"/>
    </location>
</feature>
<dbReference type="EnsemblMetazoa" id="ENSAATROPT003769">
    <property type="protein sequence ID" value="ENSAATROPP003617"/>
    <property type="gene ID" value="ENSAATROPG002981"/>
</dbReference>
<feature type="compositionally biased region" description="Basic residues" evidence="6">
    <location>
        <begin position="274"/>
        <end position="283"/>
    </location>
</feature>
<evidence type="ECO:0000256" key="6">
    <source>
        <dbReference type="SAM" id="MobiDB-lite"/>
    </source>
</evidence>
<organism evidence="9 10">
    <name type="scientific">Anopheles atroparvus</name>
    <name type="common">European mosquito</name>
    <dbReference type="NCBI Taxonomy" id="41427"/>
    <lineage>
        <taxon>Eukaryota</taxon>
        <taxon>Metazoa</taxon>
        <taxon>Ecdysozoa</taxon>
        <taxon>Arthropoda</taxon>
        <taxon>Hexapoda</taxon>
        <taxon>Insecta</taxon>
        <taxon>Pterygota</taxon>
        <taxon>Neoptera</taxon>
        <taxon>Endopterygota</taxon>
        <taxon>Diptera</taxon>
        <taxon>Nematocera</taxon>
        <taxon>Culicoidea</taxon>
        <taxon>Culicidae</taxon>
        <taxon>Anophelinae</taxon>
        <taxon>Anopheles</taxon>
    </lineage>
</organism>
<keyword evidence="5" id="KW-0479">Metal-binding</keyword>
<comment type="subcellular location">
    <subcellularLocation>
        <location evidence="1">Nucleus</location>
    </subcellularLocation>
</comment>
<keyword evidence="4" id="KW-0539">Nucleus</keyword>
<evidence type="ECO:0000313" key="10">
    <source>
        <dbReference type="Proteomes" id="UP000075880"/>
    </source>
</evidence>
<dbReference type="SUPFAM" id="SSF57667">
    <property type="entry name" value="beta-beta-alpha zinc fingers"/>
    <property type="match status" value="1"/>
</dbReference>
<dbReference type="GO" id="GO:0042051">
    <property type="term" value="P:compound eye photoreceptor development"/>
    <property type="evidence" value="ECO:0007669"/>
    <property type="project" value="UniProtKB-ARBA"/>
</dbReference>
<feature type="domain" description="C2H2-type" evidence="8">
    <location>
        <begin position="710"/>
        <end position="733"/>
    </location>
</feature>
<dbReference type="SMART" id="SM00225">
    <property type="entry name" value="BTB"/>
    <property type="match status" value="1"/>
</dbReference>
<evidence type="ECO:0000256" key="3">
    <source>
        <dbReference type="ARBA" id="ARBA00023163"/>
    </source>
</evidence>
<evidence type="ECO:0000313" key="9">
    <source>
        <dbReference type="EnsemblMetazoa" id="ENSAATROPP003617"/>
    </source>
</evidence>